<protein>
    <submittedName>
        <fullName evidence="4">Anti-sigma regulatory factor</fullName>
    </submittedName>
</protein>
<reference evidence="4" key="1">
    <citation type="submission" date="2021-01" db="EMBL/GenBank/DDBJ databases">
        <title>Whole genome shotgun sequence of Rhizocola hellebori NBRC 109834.</title>
        <authorList>
            <person name="Komaki H."/>
            <person name="Tamura T."/>
        </authorList>
    </citation>
    <scope>NUCLEOTIDE SEQUENCE</scope>
    <source>
        <strain evidence="4">NBRC 109834</strain>
    </source>
</reference>
<dbReference type="Proteomes" id="UP000612899">
    <property type="component" value="Unassembled WGS sequence"/>
</dbReference>
<keyword evidence="1" id="KW-0418">Kinase</keyword>
<dbReference type="Gene3D" id="3.30.565.10">
    <property type="entry name" value="Histidine kinase-like ATPase, C-terminal domain"/>
    <property type="match status" value="1"/>
</dbReference>
<dbReference type="PANTHER" id="PTHR35526:SF3">
    <property type="entry name" value="ANTI-SIGMA-F FACTOR RSBW"/>
    <property type="match status" value="1"/>
</dbReference>
<dbReference type="EMBL" id="BONY01000001">
    <property type="protein sequence ID" value="GIH02010.1"/>
    <property type="molecule type" value="Genomic_DNA"/>
</dbReference>
<evidence type="ECO:0000313" key="5">
    <source>
        <dbReference type="Proteomes" id="UP000612899"/>
    </source>
</evidence>
<dbReference type="InterPro" id="IPR003594">
    <property type="entry name" value="HATPase_dom"/>
</dbReference>
<dbReference type="NCBIfam" id="NF041045">
    <property type="entry name" value="RsbA_anti_sig"/>
    <property type="match status" value="1"/>
</dbReference>
<dbReference type="InterPro" id="IPR047718">
    <property type="entry name" value="RsbA-like_anti_sig"/>
</dbReference>
<evidence type="ECO:0000259" key="2">
    <source>
        <dbReference type="Pfam" id="PF13581"/>
    </source>
</evidence>
<sequence>MRTGVAAGHRGFFHQSAFYGSDEEFLAVVTPFLADGLGAGEPTVVAFSPANEALIRAAFGNDSGLTYLEGEAQYQRPAGAIRGYREIMANLVARGATQIRIVGDVPHPGLGVPWEWWARYEALVNHAFAEFPLWGLCPYDTRTAPPEVLDQVRRTHPHLATPHGSLANPAFEDPREFLNRITPRWHDPLELTRPLFELRDPPAAAARDAVTQAGRATELSGADISGLVLAATEAITNAVLHGRPPVRVRIWAQPRRVVVAVTDHGTGPDNPFVGLIPARESDDGVGGLGLWLAHQMCSYVSLNRDSDGFTVRLIAETPHPQQSADGAHSGTG</sequence>
<feature type="domain" description="MEDS" evidence="3">
    <location>
        <begin position="14"/>
        <end position="157"/>
    </location>
</feature>
<dbReference type="RefSeq" id="WP_203905962.1">
    <property type="nucleotide sequence ID" value="NZ_BONY01000001.1"/>
</dbReference>
<gene>
    <name evidence="4" type="ORF">Rhe02_00770</name>
</gene>
<feature type="domain" description="Histidine kinase/HSP90-like ATPase" evidence="2">
    <location>
        <begin position="204"/>
        <end position="314"/>
    </location>
</feature>
<keyword evidence="1" id="KW-0808">Transferase</keyword>
<evidence type="ECO:0000259" key="3">
    <source>
        <dbReference type="Pfam" id="PF14417"/>
    </source>
</evidence>
<comment type="caution">
    <text evidence="4">The sequence shown here is derived from an EMBL/GenBank/DDBJ whole genome shotgun (WGS) entry which is preliminary data.</text>
</comment>
<dbReference type="PANTHER" id="PTHR35526">
    <property type="entry name" value="ANTI-SIGMA-F FACTOR RSBW-RELATED"/>
    <property type="match status" value="1"/>
</dbReference>
<dbReference type="Pfam" id="PF14417">
    <property type="entry name" value="MEDS"/>
    <property type="match status" value="1"/>
</dbReference>
<dbReference type="CDD" id="cd16936">
    <property type="entry name" value="HATPase_RsbW-like"/>
    <property type="match status" value="1"/>
</dbReference>
<proteinExistence type="predicted"/>
<dbReference type="InterPro" id="IPR025847">
    <property type="entry name" value="MEDS_domain"/>
</dbReference>
<accession>A0A8J3Q1G7</accession>
<dbReference type="AlphaFoldDB" id="A0A8J3Q1G7"/>
<organism evidence="4 5">
    <name type="scientific">Rhizocola hellebori</name>
    <dbReference type="NCBI Taxonomy" id="1392758"/>
    <lineage>
        <taxon>Bacteria</taxon>
        <taxon>Bacillati</taxon>
        <taxon>Actinomycetota</taxon>
        <taxon>Actinomycetes</taxon>
        <taxon>Micromonosporales</taxon>
        <taxon>Micromonosporaceae</taxon>
        <taxon>Rhizocola</taxon>
    </lineage>
</organism>
<evidence type="ECO:0000256" key="1">
    <source>
        <dbReference type="ARBA" id="ARBA00022527"/>
    </source>
</evidence>
<dbReference type="InterPro" id="IPR036890">
    <property type="entry name" value="HATPase_C_sf"/>
</dbReference>
<dbReference type="GO" id="GO:0004674">
    <property type="term" value="F:protein serine/threonine kinase activity"/>
    <property type="evidence" value="ECO:0007669"/>
    <property type="project" value="UniProtKB-KW"/>
</dbReference>
<dbReference type="Pfam" id="PF13581">
    <property type="entry name" value="HATPase_c_2"/>
    <property type="match status" value="1"/>
</dbReference>
<dbReference type="SUPFAM" id="SSF55874">
    <property type="entry name" value="ATPase domain of HSP90 chaperone/DNA topoisomerase II/histidine kinase"/>
    <property type="match status" value="1"/>
</dbReference>
<keyword evidence="1" id="KW-0723">Serine/threonine-protein kinase</keyword>
<evidence type="ECO:0000313" key="4">
    <source>
        <dbReference type="EMBL" id="GIH02010.1"/>
    </source>
</evidence>
<dbReference type="InterPro" id="IPR050267">
    <property type="entry name" value="Anti-sigma-factor_SerPK"/>
</dbReference>
<name>A0A8J3Q1G7_9ACTN</name>
<keyword evidence="5" id="KW-1185">Reference proteome</keyword>